<dbReference type="PANTHER" id="PTHR43844">
    <property type="entry name" value="METHIONINE SYNTHASE"/>
    <property type="match status" value="1"/>
</dbReference>
<feature type="domain" description="Cobalamin-independent methionine synthase MetE C-terminal/archaeal" evidence="3">
    <location>
        <begin position="198"/>
        <end position="348"/>
    </location>
</feature>
<keyword evidence="2" id="KW-0812">Transmembrane</keyword>
<feature type="region of interest" description="Disordered" evidence="1">
    <location>
        <begin position="717"/>
        <end position="736"/>
    </location>
</feature>
<sequence>MSTLKLRPPFRVEHVGSLVRPKELYDQRVLLEEGKCGREDLVAAEDAAVAHVVKLQRDLGLGTITDGEMRREVFFEGVFDKLEGMTYLPHRPMTEFKSYIPHVKILSAMGFTESPSWYCSGKIKRTVPFYVDHFKALKAVVPPEVTSLEPWSFWKISPTVFITQDVSRIKVNMCPPTWIHQRHGSDLTYDPAVYKSDDEYFDDLGIAYRAEIKELYELGCRNIQLDDPTFCYFCNDDMITGMEAAGVDHEALLDTYIRAINICTVDRPQDLHIGLHMCRGNFRGGIHFSEGGYHRIAVKLFNSVDVDTFYLEYDNERSGDFSPLKHLPPHRVAVLGIVTTKSPKAGSKMLKPSRLEFMKLRMWWQLEILLDRKRQHLISLGFLWIFSSLADSLPRLGFALAHSVVSPPSGREILSQKRMRRRSCNYCLKLQKKFGSRLPNSLSLRLRLRSAMMSKSLGQGGREQVITSPLIPVGAPTAPGDLFSEIISQIFGVPRNISISSTDVDGTFSTVMPLNASDQVVLTLSDSTGFGSGGSTQILKVGPSTGESCNLTAPALPFTFGPDTAPTQCQKYTFIDFAGATPPVTVIGVIPGGDSFVLNVPPTATQFDWTANVYNDTTIIFMMIDAQGRPGGSVRYTVALSGDSSCINDQSPSSTIPPSSGPTSSSSSPSPSSSSAPSTPSSNVGAIAGSVLGALIFLAVLITLGLFFLRQRQEKKNARMAGGNEFRRSRPLNPSELDLTYDPQRNLNSSPFMSASGTPTTSTFNQVPPAHYVPHSRYLGSGPETENPFNSPAQSSSHNTHNTDVDPFMERESDATSAGQRKSGMAGLTSYTPSRYIVHTDAEDDIAPNEDGVIELPPQYSASRGPPRSNTYNTRPS</sequence>
<dbReference type="GO" id="GO:0009086">
    <property type="term" value="P:methionine biosynthetic process"/>
    <property type="evidence" value="ECO:0007669"/>
    <property type="project" value="InterPro"/>
</dbReference>
<dbReference type="EMBL" id="JACAZI010000012">
    <property type="protein sequence ID" value="KAF7347889.1"/>
    <property type="molecule type" value="Genomic_DNA"/>
</dbReference>
<dbReference type="Gene3D" id="3.20.20.210">
    <property type="match status" value="1"/>
</dbReference>
<evidence type="ECO:0000313" key="5">
    <source>
        <dbReference type="Proteomes" id="UP000620124"/>
    </source>
</evidence>
<feature type="compositionally biased region" description="Polar residues" evidence="1">
    <location>
        <begin position="868"/>
        <end position="877"/>
    </location>
</feature>
<feature type="region of interest" description="Disordered" evidence="1">
    <location>
        <begin position="842"/>
        <end position="877"/>
    </location>
</feature>
<dbReference type="CDD" id="cd12087">
    <property type="entry name" value="TM_EGFR-like"/>
    <property type="match status" value="1"/>
</dbReference>
<accession>A0A8H7CRS6</accession>
<feature type="region of interest" description="Disordered" evidence="1">
    <location>
        <begin position="777"/>
        <end position="828"/>
    </location>
</feature>
<dbReference type="InterPro" id="IPR002629">
    <property type="entry name" value="Met_Synth_C/arc"/>
</dbReference>
<comment type="caution">
    <text evidence="4">The sequence shown here is derived from an EMBL/GenBank/DDBJ whole genome shotgun (WGS) entry which is preliminary data.</text>
</comment>
<gene>
    <name evidence="4" type="ORF">MVEN_01546800</name>
</gene>
<dbReference type="Pfam" id="PF01717">
    <property type="entry name" value="Meth_synt_2"/>
    <property type="match status" value="1"/>
</dbReference>
<dbReference type="AlphaFoldDB" id="A0A8H7CRS6"/>
<dbReference type="PANTHER" id="PTHR43844:SF2">
    <property type="entry name" value="SYNTHASE, VITAMIN-B12 INDEPENDENT, PUTATIVE (AFU_ORTHOLOGUE AFUA_3G12060)-RELATED"/>
    <property type="match status" value="1"/>
</dbReference>
<organism evidence="4 5">
    <name type="scientific">Mycena venus</name>
    <dbReference type="NCBI Taxonomy" id="2733690"/>
    <lineage>
        <taxon>Eukaryota</taxon>
        <taxon>Fungi</taxon>
        <taxon>Dikarya</taxon>
        <taxon>Basidiomycota</taxon>
        <taxon>Agaricomycotina</taxon>
        <taxon>Agaricomycetes</taxon>
        <taxon>Agaricomycetidae</taxon>
        <taxon>Agaricales</taxon>
        <taxon>Marasmiineae</taxon>
        <taxon>Mycenaceae</taxon>
        <taxon>Mycena</taxon>
    </lineage>
</organism>
<feature type="transmembrane region" description="Helical" evidence="2">
    <location>
        <begin position="684"/>
        <end position="709"/>
    </location>
</feature>
<dbReference type="GO" id="GO:0008270">
    <property type="term" value="F:zinc ion binding"/>
    <property type="evidence" value="ECO:0007669"/>
    <property type="project" value="InterPro"/>
</dbReference>
<feature type="region of interest" description="Disordered" evidence="1">
    <location>
        <begin position="647"/>
        <end position="682"/>
    </location>
</feature>
<dbReference type="CDD" id="cd03311">
    <property type="entry name" value="CIMS_C_terminal_like"/>
    <property type="match status" value="1"/>
</dbReference>
<name>A0A8H7CRS6_9AGAR</name>
<protein>
    <submittedName>
        <fullName evidence="4">Methionine vitamin-b12</fullName>
    </submittedName>
</protein>
<dbReference type="GO" id="GO:0003871">
    <property type="term" value="F:5-methyltetrahydropteroyltriglutamate-homocysteine S-methyltransferase activity"/>
    <property type="evidence" value="ECO:0007669"/>
    <property type="project" value="InterPro"/>
</dbReference>
<proteinExistence type="predicted"/>
<keyword evidence="5" id="KW-1185">Reference proteome</keyword>
<feature type="compositionally biased region" description="Polar residues" evidence="1">
    <location>
        <begin position="787"/>
        <end position="800"/>
    </location>
</feature>
<feature type="compositionally biased region" description="Low complexity" evidence="1">
    <location>
        <begin position="651"/>
        <end position="682"/>
    </location>
</feature>
<dbReference type="InterPro" id="IPR038071">
    <property type="entry name" value="UROD/MetE-like_sf"/>
</dbReference>
<dbReference type="Proteomes" id="UP000620124">
    <property type="component" value="Unassembled WGS sequence"/>
</dbReference>
<feature type="compositionally biased region" description="Basic and acidic residues" evidence="1">
    <location>
        <begin position="801"/>
        <end position="814"/>
    </location>
</feature>
<dbReference type="OrthoDB" id="7772923at2759"/>
<evidence type="ECO:0000256" key="2">
    <source>
        <dbReference type="SAM" id="Phobius"/>
    </source>
</evidence>
<keyword evidence="2" id="KW-0472">Membrane</keyword>
<dbReference type="SUPFAM" id="SSF51726">
    <property type="entry name" value="UROD/MetE-like"/>
    <property type="match status" value="1"/>
</dbReference>
<reference evidence="4" key="1">
    <citation type="submission" date="2020-05" db="EMBL/GenBank/DDBJ databases">
        <title>Mycena genomes resolve the evolution of fungal bioluminescence.</title>
        <authorList>
            <person name="Tsai I.J."/>
        </authorList>
    </citation>
    <scope>NUCLEOTIDE SEQUENCE</scope>
    <source>
        <strain evidence="4">CCC161011</strain>
    </source>
</reference>
<keyword evidence="2" id="KW-1133">Transmembrane helix</keyword>
<evidence type="ECO:0000259" key="3">
    <source>
        <dbReference type="Pfam" id="PF01717"/>
    </source>
</evidence>
<evidence type="ECO:0000313" key="4">
    <source>
        <dbReference type="EMBL" id="KAF7347889.1"/>
    </source>
</evidence>
<evidence type="ECO:0000256" key="1">
    <source>
        <dbReference type="SAM" id="MobiDB-lite"/>
    </source>
</evidence>